<gene>
    <name evidence="2" type="ORF">GCM10023209_18180</name>
</gene>
<comment type="caution">
    <text evidence="2">The sequence shown here is derived from an EMBL/GenBank/DDBJ whole genome shotgun (WGS) entry which is preliminary data.</text>
</comment>
<protein>
    <recommendedName>
        <fullName evidence="4">TIGR02300 family protein</fullName>
    </recommendedName>
</protein>
<feature type="compositionally biased region" description="Acidic residues" evidence="1">
    <location>
        <begin position="63"/>
        <end position="98"/>
    </location>
</feature>
<keyword evidence="3" id="KW-1185">Reference proteome</keyword>
<feature type="region of interest" description="Disordered" evidence="1">
    <location>
        <begin position="45"/>
        <end position="116"/>
    </location>
</feature>
<evidence type="ECO:0008006" key="4">
    <source>
        <dbReference type="Google" id="ProtNLM"/>
    </source>
</evidence>
<feature type="compositionally biased region" description="Acidic residues" evidence="1">
    <location>
        <begin position="104"/>
        <end position="116"/>
    </location>
</feature>
<sequence length="116" mass="12713">MPKEEWGVKRVCPTTGKRFYDLNQNPIVSPYTGEVVELDTGKGGRTLVADKADPKTAKKKSEEDTDDEVVLDDDLDIDDDSDVDIDDDDVLDDDDDSDTVALDDLADVASDDSDES</sequence>
<dbReference type="Pfam" id="PF09538">
    <property type="entry name" value="FYDLN_acid"/>
    <property type="match status" value="1"/>
</dbReference>
<feature type="compositionally biased region" description="Basic and acidic residues" evidence="1">
    <location>
        <begin position="48"/>
        <end position="62"/>
    </location>
</feature>
<dbReference type="NCBIfam" id="TIGR02300">
    <property type="entry name" value="FYDLN_acid"/>
    <property type="match status" value="1"/>
</dbReference>
<reference evidence="3" key="1">
    <citation type="journal article" date="2019" name="Int. J. Syst. Evol. Microbiol.">
        <title>The Global Catalogue of Microorganisms (GCM) 10K type strain sequencing project: providing services to taxonomists for standard genome sequencing and annotation.</title>
        <authorList>
            <consortium name="The Broad Institute Genomics Platform"/>
            <consortium name="The Broad Institute Genome Sequencing Center for Infectious Disease"/>
            <person name="Wu L."/>
            <person name="Ma J."/>
        </authorList>
    </citation>
    <scope>NUCLEOTIDE SEQUENCE [LARGE SCALE GENOMIC DNA]</scope>
    <source>
        <strain evidence="3">JCM 18015</strain>
    </source>
</reference>
<proteinExistence type="predicted"/>
<evidence type="ECO:0000256" key="1">
    <source>
        <dbReference type="SAM" id="MobiDB-lite"/>
    </source>
</evidence>
<dbReference type="Proteomes" id="UP001499910">
    <property type="component" value="Unassembled WGS sequence"/>
</dbReference>
<accession>A0ABP9LD32</accession>
<evidence type="ECO:0000313" key="2">
    <source>
        <dbReference type="EMBL" id="GAA5072928.1"/>
    </source>
</evidence>
<organism evidence="2 3">
    <name type="scientific">[Roseibacterium] beibuensis</name>
    <dbReference type="NCBI Taxonomy" id="1193142"/>
    <lineage>
        <taxon>Bacteria</taxon>
        <taxon>Pseudomonadati</taxon>
        <taxon>Pseudomonadota</taxon>
        <taxon>Alphaproteobacteria</taxon>
        <taxon>Rhodobacterales</taxon>
        <taxon>Roseobacteraceae</taxon>
        <taxon>Roseicyclus</taxon>
    </lineage>
</organism>
<dbReference type="EMBL" id="BAABHW010000002">
    <property type="protein sequence ID" value="GAA5072928.1"/>
    <property type="molecule type" value="Genomic_DNA"/>
</dbReference>
<dbReference type="RefSeq" id="WP_222191001.1">
    <property type="nucleotide sequence ID" value="NZ_BAABHW010000002.1"/>
</dbReference>
<dbReference type="InterPro" id="IPR012644">
    <property type="entry name" value="CHP02300_FYDLN_acid"/>
</dbReference>
<evidence type="ECO:0000313" key="3">
    <source>
        <dbReference type="Proteomes" id="UP001499910"/>
    </source>
</evidence>
<name>A0ABP9LD32_9RHOB</name>